<dbReference type="GO" id="GO:0051539">
    <property type="term" value="F:4 iron, 4 sulfur cluster binding"/>
    <property type="evidence" value="ECO:0007669"/>
    <property type="project" value="UniProtKB-KW"/>
</dbReference>
<dbReference type="SUPFAM" id="SSF54862">
    <property type="entry name" value="4Fe-4S ferredoxins"/>
    <property type="match status" value="1"/>
</dbReference>
<dbReference type="RefSeq" id="WP_174404739.1">
    <property type="nucleotide sequence ID" value="NZ_BLVO01000013.1"/>
</dbReference>
<keyword evidence="3" id="KW-0408">Iron</keyword>
<keyword evidence="7" id="KW-1185">Reference proteome</keyword>
<dbReference type="InterPro" id="IPR050572">
    <property type="entry name" value="Fe-S_Ferredoxin"/>
</dbReference>
<evidence type="ECO:0000259" key="5">
    <source>
        <dbReference type="PROSITE" id="PS51379"/>
    </source>
</evidence>
<evidence type="ECO:0000256" key="2">
    <source>
        <dbReference type="ARBA" id="ARBA00022723"/>
    </source>
</evidence>
<dbReference type="Proteomes" id="UP000503840">
    <property type="component" value="Unassembled WGS sequence"/>
</dbReference>
<name>A0A7J0BH77_9BACT</name>
<dbReference type="InterPro" id="IPR017900">
    <property type="entry name" value="4Fe4S_Fe_S_CS"/>
</dbReference>
<keyword evidence="2" id="KW-0479">Metal-binding</keyword>
<dbReference type="PROSITE" id="PS00198">
    <property type="entry name" value="4FE4S_FER_1"/>
    <property type="match status" value="2"/>
</dbReference>
<keyword evidence="4" id="KW-0411">Iron-sulfur</keyword>
<accession>A0A7J0BH77</accession>
<proteinExistence type="predicted"/>
<feature type="domain" description="4Fe-4S ferredoxin-type" evidence="5">
    <location>
        <begin position="41"/>
        <end position="70"/>
    </location>
</feature>
<evidence type="ECO:0000256" key="3">
    <source>
        <dbReference type="ARBA" id="ARBA00023004"/>
    </source>
</evidence>
<sequence>MKDFRYIDGVASIALEAKTCVGCGVCVQVCPHQVFTVQKGKAVFADRNACIECGACAKNCPVDAILVTPGVGCASLMIKRWLHEKGIPVRLGGGTGCC</sequence>
<evidence type="ECO:0000313" key="7">
    <source>
        <dbReference type="Proteomes" id="UP000503840"/>
    </source>
</evidence>
<evidence type="ECO:0000256" key="1">
    <source>
        <dbReference type="ARBA" id="ARBA00022485"/>
    </source>
</evidence>
<evidence type="ECO:0000313" key="6">
    <source>
        <dbReference type="EMBL" id="GFM33046.1"/>
    </source>
</evidence>
<feature type="domain" description="4Fe-4S ferredoxin-type" evidence="5">
    <location>
        <begin position="11"/>
        <end position="40"/>
    </location>
</feature>
<dbReference type="EMBL" id="BLVO01000013">
    <property type="protein sequence ID" value="GFM33046.1"/>
    <property type="molecule type" value="Genomic_DNA"/>
</dbReference>
<dbReference type="Gene3D" id="3.30.70.20">
    <property type="match status" value="2"/>
</dbReference>
<comment type="caution">
    <text evidence="6">The sequence shown here is derived from an EMBL/GenBank/DDBJ whole genome shotgun (WGS) entry which is preliminary data.</text>
</comment>
<evidence type="ECO:0000256" key="4">
    <source>
        <dbReference type="ARBA" id="ARBA00023014"/>
    </source>
</evidence>
<dbReference type="AlphaFoldDB" id="A0A7J0BH77"/>
<reference evidence="6 7" key="1">
    <citation type="submission" date="2020-05" db="EMBL/GenBank/DDBJ databases">
        <title>Draft genome sequence of Desulfovibrio sp. strain HN2T.</title>
        <authorList>
            <person name="Ueno A."/>
            <person name="Tamazawa S."/>
            <person name="Tamamura S."/>
            <person name="Murakami T."/>
            <person name="Kiyama T."/>
            <person name="Inomata H."/>
            <person name="Amano Y."/>
            <person name="Miyakawa K."/>
            <person name="Tamaki H."/>
            <person name="Naganuma T."/>
            <person name="Kaneko K."/>
        </authorList>
    </citation>
    <scope>NUCLEOTIDE SEQUENCE [LARGE SCALE GENOMIC DNA]</scope>
    <source>
        <strain evidence="6 7">HN2</strain>
    </source>
</reference>
<dbReference type="PANTHER" id="PTHR43687:SF4">
    <property type="entry name" value="BLR5484 PROTEIN"/>
    <property type="match status" value="1"/>
</dbReference>
<protein>
    <submittedName>
        <fullName evidence="6">Ferredoxin</fullName>
    </submittedName>
</protein>
<keyword evidence="1" id="KW-0004">4Fe-4S</keyword>
<dbReference type="NCBIfam" id="NF040864">
    <property type="entry name" value="HgcB_ferredoxin"/>
    <property type="match status" value="1"/>
</dbReference>
<organism evidence="6 7">
    <name type="scientific">Desulfovibrio subterraneus</name>
    <dbReference type="NCBI Taxonomy" id="2718620"/>
    <lineage>
        <taxon>Bacteria</taxon>
        <taxon>Pseudomonadati</taxon>
        <taxon>Thermodesulfobacteriota</taxon>
        <taxon>Desulfovibrionia</taxon>
        <taxon>Desulfovibrionales</taxon>
        <taxon>Desulfovibrionaceae</taxon>
        <taxon>Desulfovibrio</taxon>
    </lineage>
</organism>
<dbReference type="PANTHER" id="PTHR43687">
    <property type="entry name" value="ADENYLYLSULFATE REDUCTASE, BETA SUBUNIT"/>
    <property type="match status" value="1"/>
</dbReference>
<dbReference type="GO" id="GO:0046872">
    <property type="term" value="F:metal ion binding"/>
    <property type="evidence" value="ECO:0007669"/>
    <property type="project" value="UniProtKB-KW"/>
</dbReference>
<dbReference type="PROSITE" id="PS51379">
    <property type="entry name" value="4FE4S_FER_2"/>
    <property type="match status" value="2"/>
</dbReference>
<gene>
    <name evidence="6" type="primary">frx-1</name>
    <name evidence="6" type="ORF">DSM101010T_14110</name>
</gene>
<dbReference type="Pfam" id="PF13187">
    <property type="entry name" value="Fer4_9"/>
    <property type="match status" value="1"/>
</dbReference>
<dbReference type="InterPro" id="IPR017896">
    <property type="entry name" value="4Fe4S_Fe-S-bd"/>
</dbReference>